<proteinExistence type="predicted"/>
<dbReference type="GO" id="GO:0005783">
    <property type="term" value="C:endoplasmic reticulum"/>
    <property type="evidence" value="ECO:0007669"/>
    <property type="project" value="TreeGrafter"/>
</dbReference>
<evidence type="ECO:0000256" key="4">
    <source>
        <dbReference type="ARBA" id="ARBA00023002"/>
    </source>
</evidence>
<dbReference type="PANTHER" id="PTHR10869:SF241">
    <property type="entry name" value="FE2OG DIOXYGENASE DOMAIN-CONTAINING PROTEIN"/>
    <property type="match status" value="1"/>
</dbReference>
<evidence type="ECO:0000256" key="3">
    <source>
        <dbReference type="ARBA" id="ARBA00022964"/>
    </source>
</evidence>
<dbReference type="OrthoDB" id="69177at2759"/>
<dbReference type="GO" id="GO:0004656">
    <property type="term" value="F:procollagen-proline 4-dioxygenase activity"/>
    <property type="evidence" value="ECO:0007669"/>
    <property type="project" value="TreeGrafter"/>
</dbReference>
<comment type="cofactor">
    <cofactor evidence="1">
        <name>L-ascorbate</name>
        <dbReference type="ChEBI" id="CHEBI:38290"/>
    </cofactor>
</comment>
<keyword evidence="4" id="KW-0560">Oxidoreductase</keyword>
<dbReference type="InterPro" id="IPR006620">
    <property type="entry name" value="Pro_4_hyd_alph"/>
</dbReference>
<gene>
    <name evidence="7" type="ORF">MVEN_01341800</name>
</gene>
<sequence length="266" mass="29954">MFAKLFSRAHAVSTKLAPESSQSSLEPRYVSSGYIDFEAAGLDEYNGCYAVVLDSLFSETELSAFLAQAEASGPWEVAQVNAGQYAYTDTSYRNGERLIYDSFELSEKIFEKVRPHLQDIEEIEQTTYVNGVNKAIQKWRMVRLNERLRFLRYPKGGFFRGHCDGAYLDPATKQRTFYTLQFYLPSDASGSKESFVPAQGGSTRFTSRTSTNHADVEAIPGRVLVFQHADLFHTGEEVTDGVKCTVRSDILYERVGEPVLVEKQES</sequence>
<accession>A0A8H6Y199</accession>
<comment type="caution">
    <text evidence="7">The sequence shown here is derived from an EMBL/GenBank/DDBJ whole genome shotgun (WGS) entry which is preliminary data.</text>
</comment>
<keyword evidence="5" id="KW-0408">Iron</keyword>
<dbReference type="InterPro" id="IPR045054">
    <property type="entry name" value="P4HA-like"/>
</dbReference>
<dbReference type="GO" id="GO:0005506">
    <property type="term" value="F:iron ion binding"/>
    <property type="evidence" value="ECO:0007669"/>
    <property type="project" value="InterPro"/>
</dbReference>
<evidence type="ECO:0000256" key="5">
    <source>
        <dbReference type="ARBA" id="ARBA00023004"/>
    </source>
</evidence>
<keyword evidence="3" id="KW-0223">Dioxygenase</keyword>
<dbReference type="EMBL" id="JACAZI010000010">
    <property type="protein sequence ID" value="KAF7350371.1"/>
    <property type="molecule type" value="Genomic_DNA"/>
</dbReference>
<name>A0A8H6Y199_9AGAR</name>
<evidence type="ECO:0000313" key="8">
    <source>
        <dbReference type="Proteomes" id="UP000620124"/>
    </source>
</evidence>
<organism evidence="7 8">
    <name type="scientific">Mycena venus</name>
    <dbReference type="NCBI Taxonomy" id="2733690"/>
    <lineage>
        <taxon>Eukaryota</taxon>
        <taxon>Fungi</taxon>
        <taxon>Dikarya</taxon>
        <taxon>Basidiomycota</taxon>
        <taxon>Agaricomycotina</taxon>
        <taxon>Agaricomycetes</taxon>
        <taxon>Agaricomycetidae</taxon>
        <taxon>Agaricales</taxon>
        <taxon>Marasmiineae</taxon>
        <taxon>Mycenaceae</taxon>
        <taxon>Mycena</taxon>
    </lineage>
</organism>
<evidence type="ECO:0000313" key="7">
    <source>
        <dbReference type="EMBL" id="KAF7350371.1"/>
    </source>
</evidence>
<keyword evidence="8" id="KW-1185">Reference proteome</keyword>
<dbReference type="Pfam" id="PF13640">
    <property type="entry name" value="2OG-FeII_Oxy_3"/>
    <property type="match status" value="1"/>
</dbReference>
<dbReference type="Gene3D" id="2.60.120.620">
    <property type="entry name" value="q2cbj1_9rhob like domain"/>
    <property type="match status" value="1"/>
</dbReference>
<dbReference type="Proteomes" id="UP000620124">
    <property type="component" value="Unassembled WGS sequence"/>
</dbReference>
<evidence type="ECO:0000256" key="2">
    <source>
        <dbReference type="ARBA" id="ARBA00022723"/>
    </source>
</evidence>
<feature type="domain" description="Prolyl 4-hydroxylase alpha subunit" evidence="6">
    <location>
        <begin position="48"/>
        <end position="251"/>
    </location>
</feature>
<evidence type="ECO:0000256" key="1">
    <source>
        <dbReference type="ARBA" id="ARBA00001961"/>
    </source>
</evidence>
<dbReference type="InterPro" id="IPR044862">
    <property type="entry name" value="Pro_4_hyd_alph_FE2OG_OXY"/>
</dbReference>
<reference evidence="7" key="1">
    <citation type="submission" date="2020-05" db="EMBL/GenBank/DDBJ databases">
        <title>Mycena genomes resolve the evolution of fungal bioluminescence.</title>
        <authorList>
            <person name="Tsai I.J."/>
        </authorList>
    </citation>
    <scope>NUCLEOTIDE SEQUENCE</scope>
    <source>
        <strain evidence="7">CCC161011</strain>
    </source>
</reference>
<keyword evidence="2" id="KW-0479">Metal-binding</keyword>
<dbReference type="AlphaFoldDB" id="A0A8H6Y199"/>
<dbReference type="SMART" id="SM00702">
    <property type="entry name" value="P4Hc"/>
    <property type="match status" value="1"/>
</dbReference>
<evidence type="ECO:0000259" key="6">
    <source>
        <dbReference type="SMART" id="SM00702"/>
    </source>
</evidence>
<dbReference type="GO" id="GO:0031418">
    <property type="term" value="F:L-ascorbic acid binding"/>
    <property type="evidence" value="ECO:0007669"/>
    <property type="project" value="InterPro"/>
</dbReference>
<dbReference type="PANTHER" id="PTHR10869">
    <property type="entry name" value="PROLYL 4-HYDROXYLASE ALPHA SUBUNIT"/>
    <property type="match status" value="1"/>
</dbReference>
<protein>
    <submittedName>
        <fullName evidence="7">Alcohol dehydrogenase</fullName>
    </submittedName>
</protein>